<evidence type="ECO:0000256" key="6">
    <source>
        <dbReference type="ARBA" id="ARBA00022990"/>
    </source>
</evidence>
<dbReference type="PANTHER" id="PTHR24095:SF14">
    <property type="entry name" value="ACETYL-COENZYME A SYNTHETASE 1"/>
    <property type="match status" value="1"/>
</dbReference>
<dbReference type="EMBL" id="CABVPU010000001">
    <property type="protein sequence ID" value="VWB07093.1"/>
    <property type="molecule type" value="Genomic_DNA"/>
</dbReference>
<dbReference type="Gene3D" id="3.30.300.30">
    <property type="match status" value="1"/>
</dbReference>
<dbReference type="Pfam" id="PF13193">
    <property type="entry name" value="AMP-binding_C"/>
    <property type="match status" value="1"/>
</dbReference>
<dbReference type="GO" id="GO:0006085">
    <property type="term" value="P:acetyl-CoA biosynthetic process"/>
    <property type="evidence" value="ECO:0007669"/>
    <property type="project" value="TreeGrafter"/>
</dbReference>
<dbReference type="InterPro" id="IPR020845">
    <property type="entry name" value="AMP-binding_CS"/>
</dbReference>
<evidence type="ECO:0000313" key="10">
    <source>
        <dbReference type="EMBL" id="VWB07093.1"/>
    </source>
</evidence>
<dbReference type="PANTHER" id="PTHR24095">
    <property type="entry name" value="ACETYL-COENZYME A SYNTHETASE"/>
    <property type="match status" value="1"/>
</dbReference>
<dbReference type="EC" id="6.2.1.1" evidence="2"/>
<dbReference type="RefSeq" id="WP_174966887.1">
    <property type="nucleotide sequence ID" value="NZ_CABVPU010000001.1"/>
</dbReference>
<evidence type="ECO:0000313" key="11">
    <source>
        <dbReference type="Proteomes" id="UP000494174"/>
    </source>
</evidence>
<dbReference type="GO" id="GO:0003987">
    <property type="term" value="F:acetate-CoA ligase activity"/>
    <property type="evidence" value="ECO:0007669"/>
    <property type="project" value="UniProtKB-EC"/>
</dbReference>
<evidence type="ECO:0000259" key="9">
    <source>
        <dbReference type="Pfam" id="PF16177"/>
    </source>
</evidence>
<keyword evidence="6" id="KW-0007">Acetylation</keyword>
<gene>
    <name evidence="10" type="ORF">BLA15945_00143</name>
</gene>
<comment type="similarity">
    <text evidence="1">Belongs to the ATP-dependent AMP-binding enzyme family.</text>
</comment>
<dbReference type="GO" id="GO:0005524">
    <property type="term" value="F:ATP binding"/>
    <property type="evidence" value="ECO:0007669"/>
    <property type="project" value="UniProtKB-KW"/>
</dbReference>
<keyword evidence="5" id="KW-0067">ATP-binding</keyword>
<dbReference type="Gene3D" id="3.40.50.12780">
    <property type="entry name" value="N-terminal domain of ligase-like"/>
    <property type="match status" value="1"/>
</dbReference>
<name>A0A6P2GRM2_BURL3</name>
<protein>
    <recommendedName>
        <fullName evidence="2">acetate--CoA ligase</fullName>
        <ecNumber evidence="2">6.2.1.1</ecNumber>
    </recommendedName>
</protein>
<evidence type="ECO:0000256" key="4">
    <source>
        <dbReference type="ARBA" id="ARBA00022741"/>
    </source>
</evidence>
<dbReference type="InterPro" id="IPR045851">
    <property type="entry name" value="AMP-bd_C_sf"/>
</dbReference>
<dbReference type="Pfam" id="PF16177">
    <property type="entry name" value="ACAS_N"/>
    <property type="match status" value="1"/>
</dbReference>
<reference evidence="10 11" key="1">
    <citation type="submission" date="2019-09" db="EMBL/GenBank/DDBJ databases">
        <authorList>
            <person name="Depoorter E."/>
        </authorList>
    </citation>
    <scope>NUCLEOTIDE SEQUENCE [LARGE SCALE GENOMIC DNA]</scope>
    <source>
        <strain evidence="10">R-15945</strain>
    </source>
</reference>
<proteinExistence type="inferred from homology"/>
<keyword evidence="4" id="KW-0547">Nucleotide-binding</keyword>
<dbReference type="PROSITE" id="PS00455">
    <property type="entry name" value="AMP_BINDING"/>
    <property type="match status" value="1"/>
</dbReference>
<feature type="domain" description="AMP-dependent synthetase/ligase" evidence="7">
    <location>
        <begin position="109"/>
        <end position="491"/>
    </location>
</feature>
<dbReference type="AlphaFoldDB" id="A0A6P2GRM2"/>
<dbReference type="Proteomes" id="UP000494174">
    <property type="component" value="Unassembled WGS sequence"/>
</dbReference>
<evidence type="ECO:0000259" key="7">
    <source>
        <dbReference type="Pfam" id="PF00501"/>
    </source>
</evidence>
<dbReference type="InterPro" id="IPR042099">
    <property type="entry name" value="ANL_N_sf"/>
</dbReference>
<evidence type="ECO:0000256" key="5">
    <source>
        <dbReference type="ARBA" id="ARBA00022840"/>
    </source>
</evidence>
<feature type="domain" description="AMP-binding enzyme C-terminal" evidence="8">
    <location>
        <begin position="544"/>
        <end position="622"/>
    </location>
</feature>
<dbReference type="InterPro" id="IPR025110">
    <property type="entry name" value="AMP-bd_C"/>
</dbReference>
<evidence type="ECO:0000259" key="8">
    <source>
        <dbReference type="Pfam" id="PF13193"/>
    </source>
</evidence>
<organism evidence="10 11">
    <name type="scientific">Burkholderia lata (strain ATCC 17760 / DSM 23089 / LMG 22485 / NCIMB 9086 / R18194 / 383)</name>
    <dbReference type="NCBI Taxonomy" id="482957"/>
    <lineage>
        <taxon>Bacteria</taxon>
        <taxon>Pseudomonadati</taxon>
        <taxon>Pseudomonadota</taxon>
        <taxon>Betaproteobacteria</taxon>
        <taxon>Burkholderiales</taxon>
        <taxon>Burkholderiaceae</taxon>
        <taxon>Burkholderia</taxon>
        <taxon>Burkholderia cepacia complex</taxon>
    </lineage>
</organism>
<dbReference type="Pfam" id="PF00501">
    <property type="entry name" value="AMP-binding"/>
    <property type="match status" value="1"/>
</dbReference>
<dbReference type="InterPro" id="IPR032387">
    <property type="entry name" value="ACAS_N"/>
</dbReference>
<dbReference type="SUPFAM" id="SSF56801">
    <property type="entry name" value="Acetyl-CoA synthetase-like"/>
    <property type="match status" value="1"/>
</dbReference>
<sequence length="668" mass="71587">METAWQVCDVAWRPEPEAAHASALAAFMRSVGIEQADPAGYQQLLAFAATHPDAYWNALIRHMDLRFYQPYESVVDTRDGIEWAKWCVGGTTNAVLNCLDRYRGTARDRQEAVVWEGEDGTVRRWTYAELDAQTSRLAAGLRQIGCQPGDVIAIYLPMVPEAVAAMLAISKIGAIVLPLFSGFGAQAVASRLQDAGAVAVLTADASTRRGKATPMKQTIDAARADVPTLKHVVVLRNHGAPTEWNTRVDRWWHELIDGQPIDAPTTEMPADAPMMLMYTSGTTGKPKGTVHSHCGFVTKLALDMGLCADMRAGDRLMWLSDMGWLVGPMLIYGTTLLGGTIVMAEGAHDFPDRGRFWRLMERHRVSVLGIAPTIVRSFMQAGGAGIENHDLSALRVALSTGEAWTVDAWHWMFDKVCGGSRPIVNYSGGTEVGGGIVTGTVIHPMKPCAFAGPIPGMGADVVDDVGRSVGPGGTGELALRGPSIGLTRGLWRDNERYLANYWGKTPGMWRHGDRAAIDEDGFWYVLGRADDTLKVAGKRTGPAEIETLVMATGRVAEAAAIGVPDPVKGETVGLVVTLMPGVTADADVEKALSSAVVSGLGAAFRPSLVLFVDELPKTRNMKIMRRAVRSACLGLPPGDLSSLANPETLDVIAAAAGRHGISKTADSE</sequence>
<accession>A0A6P2GRM2</accession>
<evidence type="ECO:0000256" key="2">
    <source>
        <dbReference type="ARBA" id="ARBA00013275"/>
    </source>
</evidence>
<feature type="domain" description="Acetyl-coenzyme A synthetase N-terminal" evidence="9">
    <location>
        <begin position="41"/>
        <end position="98"/>
    </location>
</feature>
<keyword evidence="3" id="KW-0436">Ligase</keyword>
<evidence type="ECO:0000256" key="1">
    <source>
        <dbReference type="ARBA" id="ARBA00006432"/>
    </source>
</evidence>
<evidence type="ECO:0000256" key="3">
    <source>
        <dbReference type="ARBA" id="ARBA00022598"/>
    </source>
</evidence>
<dbReference type="InterPro" id="IPR000873">
    <property type="entry name" value="AMP-dep_synth/lig_dom"/>
</dbReference>